<evidence type="ECO:0000313" key="3">
    <source>
        <dbReference type="Proteomes" id="UP000675968"/>
    </source>
</evidence>
<evidence type="ECO:0008006" key="4">
    <source>
        <dbReference type="Google" id="ProtNLM"/>
    </source>
</evidence>
<dbReference type="InterPro" id="IPR006626">
    <property type="entry name" value="PbH1"/>
</dbReference>
<sequence>MKRFTGDAQAAIYLTVASDVNVYNNVFHDFGLGTGNGMPIFFLGTHTGNVHNNLFKDSNGIWTISYFQGINDGKIYNNVFKDLNNSSGLIYCYYLSQCNQDIYDNNIIHLTGSSYGFYVSSNFDGQFHDNNFSNSDATYLMYFASTDSNGSIYRNRFEGQTTGKYGLYVASGRFELDFYDNNFSNFSGYGIRNLAGSVWGGRVYNNRFTNFLDGSMAVYISGTFSGDFYNNTIYNTLGHGIYQAGTMTGRIYDNNFDTITGTGSDYMMFLLGNTTGPIYNNRFFNITNANAASIVASTGSTTSSDIYNNLFVRTNGPYAGFGLAVGTFSGRIFNNTFAYGGTTARAIYNNATFTGSVQRNLFVRQLYGLSGTFSGTVSNNAYYGVSNEGGTPSQHVADQNTTTGFSADPFLADGSDRNFLLNENASGGLKLVNAGSVDSNNVDINNFFNVRTTQQNNKLDFAQVDIGYHHDQNVPFVIVVSPSDYNTLTSTQSIDFNVESGFGQAADLNAQLEYTTTSTGSGTVIIDQNLNQASYNCSTGPQFSCHYSWDTTTAADANYFIKLTGQDRNGTTTDYSDNNFQIQNTANPWTETCGNITVDTNWDQNTYLVTCDVNVTGAGVDLNIAPGTVVKYSGTGTSLVTSNGGRILANGTPDKNIIFTSCKDQNTYTGSTNEDTSDAAGCAGAPSPRDYNTAIYVRSSSGMTGTDSFSYLKIFDANFGVKTDLNIGSIHDSNFGFITNNIWTGAISAIYFPYDSNVWIYNNYFGNMGSYDTYSIRARGYSGQIFNNTFAIGGAYPYYGTGALSGSISKNKFLSCIVTCLSVTDHFYGSINDNNFTMSAWTTGIRFTAASTTRSGNIYNNDFSLLTYSTGIEFRINYNGAYSIYNNRFLSIGLNSTGILISGNGDGQVYNNLFFNVGDANAIASTATFSGQIQRNLFAHVTGKAIKDINSTATVSNNAYFNVTTIEAPSVVPSHHVGDQNTETGFTTDPFIAENTDRNFLLNTTSTGGAKLVNAGGIDSNNVDVNNFFNLRTTQSNNKLDTQTIDIGYHYDQNAPYVQVLSPSDYNVLSGTQLIDFNVESGFSYEAGVGASISYTPTPSDAGTEIAGGTTVSDYTCSSGFPVARCSVEWDTTQATDGNYFIRLTGSDDNGSMADYSDQNFQVLNSPSDYNVRCGDITSDQNWYDGNTYLLTCNVNVTGSSVDLNIQPGAIVKYKEGVSLSVLNNARILANGRADKNIIFTSCKDQNFGADTNAQVGCSGGPSANDYNVAIHIRRTAGMTKSDSFSYLKIRDANVGVELDQNIGSVHDNNFSFFSTSYGRGVLLRLSSDVNIYSNAFQYFSASAAGIDTASGHYGHIYNNFFLDFNASPAIRMTTSTFTGNIYNNRFRGSESYVVSVTNGTFSGSIYDNDFNVATGSGDGIYIASLTVSGAIRDNNFRMGTGIGINNEGGTISGPIFDNRFTAVPGAGIGISNTGTVTDGIISGHIYNNLFAPFFGNYAIYNGDVVESAVNITGDVNNNTIFGPTNALHNGTGANWTGKTQRNLFANVGTVLAVTGGSSYSGTVAFNGYFDVSTPGGTPNNHVGDQNTLTGFTTDPFGGVNDRNFLLNITATGGTKLVDAGGVNSDAFFLSRTTQENSRLDTGKVDIGFHQDQNAPFVQVTSPNDYNVLTGTQTIDFNADRNGTDPSALGLEIYYSTTNPGAGTTISSDTLDAAAYNCSAGPHYVCHYEWDTTGIPDGNYFIRVDFTEDILTATDYSDHNFQISHTSATTVCGDISSDTNWDQNTYLLTCDVNITGAGVDLNIAPGTVIKYKTSANLQVVNGGRLIANGRADANIIFTSCKDQSAYSGSTNQNTELVSGCSGSPALGDYNNAIWVKSDAAMTKADSFSFLRILDSNIGIRLDQNIGSVHDSNFQNIRTTGVQFTRATDANVFQNSFKSMATAIDTSADGSISGHIYRNNFVSATNSIYAWNAGEYRGDIFDNNFTSASQVFYRNGTMFGSIYNNVIQNSANYGVYIINAGASRSAIFNNRFVSMAANANYIVLANTGSADIYNNLLLNGSGTGTGIRLTTAFSGNIYNNTFANFASGGYGIMNIKSFTGKIQRNLFVNMGQALKDINSSATVSNNAYFQVGSTGAVNGQTNNDVNSATGFTTDPFIANGTDRNFLLNTTSTGGAKLVDAGGVDSNNVDINNFFNVRTTQQSNRFDLGTIDIGYHFDQNAPGVIIVSPSDFNTLVGTQSIDFNVESQFGQAADLNAQLEYTTTSTGSGTVIIQDPNSHATTPGTPPQPPTETTTSNSPDKTETEPTPTTPTTTFRS</sequence>
<dbReference type="SUPFAM" id="SSF51126">
    <property type="entry name" value="Pectin lyase-like"/>
    <property type="match status" value="1"/>
</dbReference>
<gene>
    <name evidence="2" type="ORF">J4215_00250</name>
</gene>
<proteinExistence type="predicted"/>
<feature type="region of interest" description="Disordered" evidence="1">
    <location>
        <begin position="2265"/>
        <end position="2315"/>
    </location>
</feature>
<protein>
    <recommendedName>
        <fullName evidence="4">Right-handed parallel beta-helix repeat-containing protein</fullName>
    </recommendedName>
</protein>
<reference evidence="2" key="1">
    <citation type="submission" date="2021-03" db="EMBL/GenBank/DDBJ databases">
        <authorList>
            <person name="Jaffe A."/>
        </authorList>
    </citation>
    <scope>NUCLEOTIDE SEQUENCE</scope>
    <source>
        <strain evidence="2">RIFCSPLOWO2_01_FULL_AR10_48_17</strain>
    </source>
</reference>
<name>A0A8T4L3F6_9ARCH</name>
<organism evidence="2 3">
    <name type="scientific">Candidatus Iainarchaeum sp</name>
    <dbReference type="NCBI Taxonomy" id="3101447"/>
    <lineage>
        <taxon>Archaea</taxon>
        <taxon>Candidatus Iainarchaeota</taxon>
        <taxon>Candidatus Iainarchaeia</taxon>
        <taxon>Candidatus Iainarchaeales</taxon>
        <taxon>Candidatus Iainarchaeaceae</taxon>
        <taxon>Candidatus Iainarchaeum</taxon>
    </lineage>
</organism>
<dbReference type="InterPro" id="IPR011050">
    <property type="entry name" value="Pectin_lyase_fold/virulence"/>
</dbReference>
<dbReference type="SMART" id="SM00710">
    <property type="entry name" value="PbH1"/>
    <property type="match status" value="17"/>
</dbReference>
<evidence type="ECO:0000313" key="2">
    <source>
        <dbReference type="EMBL" id="MBS3060994.1"/>
    </source>
</evidence>
<dbReference type="Proteomes" id="UP000675968">
    <property type="component" value="Unassembled WGS sequence"/>
</dbReference>
<comment type="caution">
    <text evidence="2">The sequence shown here is derived from an EMBL/GenBank/DDBJ whole genome shotgun (WGS) entry which is preliminary data.</text>
</comment>
<reference evidence="2" key="2">
    <citation type="submission" date="2021-05" db="EMBL/GenBank/DDBJ databases">
        <title>Protein family content uncovers lineage relationships and bacterial pathway maintenance mechanisms in DPANN archaea.</title>
        <authorList>
            <person name="Castelle C.J."/>
            <person name="Meheust R."/>
            <person name="Jaffe A.L."/>
            <person name="Seitz K."/>
            <person name="Gong X."/>
            <person name="Baker B.J."/>
            <person name="Banfield J.F."/>
        </authorList>
    </citation>
    <scope>NUCLEOTIDE SEQUENCE</scope>
    <source>
        <strain evidence="2">RIFCSPLOWO2_01_FULL_AR10_48_17</strain>
    </source>
</reference>
<accession>A0A8T4L3F6</accession>
<dbReference type="EMBL" id="JAGVWC010000004">
    <property type="protein sequence ID" value="MBS3060994.1"/>
    <property type="molecule type" value="Genomic_DNA"/>
</dbReference>
<feature type="compositionally biased region" description="Low complexity" evidence="1">
    <location>
        <begin position="2303"/>
        <end position="2315"/>
    </location>
</feature>
<evidence type="ECO:0000256" key="1">
    <source>
        <dbReference type="SAM" id="MobiDB-lite"/>
    </source>
</evidence>